<evidence type="ECO:0000313" key="3">
    <source>
        <dbReference type="EMBL" id="KAG5680674.1"/>
    </source>
</evidence>
<sequence length="317" mass="36675">MWRRILLLCFLIYFADCGVIRKRQATRERETQYDSSTSILGTVKNTLKNVAGKVFNRNQNSNLRESDFMDSDDSNQNNYNKRERSQTYGASNDNRQIAADQKTFEHEQPQKSNIYTNNQDRLLNSETTEKTRQIYYAQIESQAYVFSHQTEHITPVHQQPYNPIYPIANNQKPQNDPILYQPNFNQYVGSNQGISNQYSGNNQDINRNNGYALENKEKVNTNEKEYGLIDDKRGIINLGSTPTSFSTDNERKTQVMIHTQDENPIVAPNEGGKIEIEFPPTISYDENSSTTTRASILDFIKNSRTTQRNYNERSFNS</sequence>
<dbReference type="Proteomes" id="UP001107558">
    <property type="component" value="Chromosome 1"/>
</dbReference>
<feature type="chain" id="PRO_5039908309" evidence="2">
    <location>
        <begin position="18"/>
        <end position="317"/>
    </location>
</feature>
<evidence type="ECO:0000256" key="1">
    <source>
        <dbReference type="SAM" id="MobiDB-lite"/>
    </source>
</evidence>
<dbReference type="AlphaFoldDB" id="A0A9J6CEX1"/>
<proteinExistence type="predicted"/>
<feature type="signal peptide" evidence="2">
    <location>
        <begin position="1"/>
        <end position="17"/>
    </location>
</feature>
<evidence type="ECO:0000256" key="2">
    <source>
        <dbReference type="SAM" id="SignalP"/>
    </source>
</evidence>
<dbReference type="OrthoDB" id="10679734at2759"/>
<reference evidence="3" key="1">
    <citation type="submission" date="2021-03" db="EMBL/GenBank/DDBJ databases">
        <title>Chromosome level genome of the anhydrobiotic midge Polypedilum vanderplanki.</title>
        <authorList>
            <person name="Yoshida Y."/>
            <person name="Kikawada T."/>
            <person name="Gusev O."/>
        </authorList>
    </citation>
    <scope>NUCLEOTIDE SEQUENCE</scope>
    <source>
        <strain evidence="3">NIAS01</strain>
        <tissue evidence="3">Whole body or cell culture</tissue>
    </source>
</reference>
<evidence type="ECO:0000313" key="4">
    <source>
        <dbReference type="Proteomes" id="UP001107558"/>
    </source>
</evidence>
<comment type="caution">
    <text evidence="3">The sequence shown here is derived from an EMBL/GenBank/DDBJ whole genome shotgun (WGS) entry which is preliminary data.</text>
</comment>
<feature type="compositionally biased region" description="Polar residues" evidence="1">
    <location>
        <begin position="110"/>
        <end position="122"/>
    </location>
</feature>
<feature type="region of interest" description="Disordered" evidence="1">
    <location>
        <begin position="59"/>
        <end position="94"/>
    </location>
</feature>
<dbReference type="EMBL" id="JADBJN010000001">
    <property type="protein sequence ID" value="KAG5680674.1"/>
    <property type="molecule type" value="Genomic_DNA"/>
</dbReference>
<keyword evidence="2" id="KW-0732">Signal</keyword>
<gene>
    <name evidence="3" type="ORF">PVAND_010168</name>
</gene>
<keyword evidence="4" id="KW-1185">Reference proteome</keyword>
<protein>
    <submittedName>
        <fullName evidence="3">Uncharacterized protein</fullName>
    </submittedName>
</protein>
<name>A0A9J6CEX1_POLVA</name>
<organism evidence="3 4">
    <name type="scientific">Polypedilum vanderplanki</name>
    <name type="common">Sleeping chironomid midge</name>
    <dbReference type="NCBI Taxonomy" id="319348"/>
    <lineage>
        <taxon>Eukaryota</taxon>
        <taxon>Metazoa</taxon>
        <taxon>Ecdysozoa</taxon>
        <taxon>Arthropoda</taxon>
        <taxon>Hexapoda</taxon>
        <taxon>Insecta</taxon>
        <taxon>Pterygota</taxon>
        <taxon>Neoptera</taxon>
        <taxon>Endopterygota</taxon>
        <taxon>Diptera</taxon>
        <taxon>Nematocera</taxon>
        <taxon>Chironomoidea</taxon>
        <taxon>Chironomidae</taxon>
        <taxon>Chironominae</taxon>
        <taxon>Polypedilum</taxon>
        <taxon>Polypedilum</taxon>
    </lineage>
</organism>
<feature type="region of interest" description="Disordered" evidence="1">
    <location>
        <begin position="103"/>
        <end position="122"/>
    </location>
</feature>
<accession>A0A9J6CEX1</accession>